<protein>
    <submittedName>
        <fullName evidence="1">Uncharacterized protein</fullName>
    </submittedName>
</protein>
<reference evidence="1" key="1">
    <citation type="submission" date="2013-12" db="EMBL/GenBank/DDBJ databases">
        <title>A Varibaculum cambriense genome reconstructed from a premature infant gut community with otherwise low bacterial novelty that shifts toward anaerobic metabolism during the third week of life.</title>
        <authorList>
            <person name="Brown C.T."/>
            <person name="Sharon I."/>
            <person name="Thomas B.C."/>
            <person name="Castelle C.J."/>
            <person name="Morowitz M.J."/>
            <person name="Banfield J.F."/>
        </authorList>
    </citation>
    <scope>NUCLEOTIDE SEQUENCE</scope>
</reference>
<proteinExistence type="predicted"/>
<accession>W1XNB7</accession>
<evidence type="ECO:0000313" key="1">
    <source>
        <dbReference type="EMBL" id="ETJ30299.1"/>
    </source>
</evidence>
<name>W1XNB7_9ZZZZ</name>
<organism evidence="1">
    <name type="scientific">human gut metagenome</name>
    <dbReference type="NCBI Taxonomy" id="408170"/>
    <lineage>
        <taxon>unclassified sequences</taxon>
        <taxon>metagenomes</taxon>
        <taxon>organismal metagenomes</taxon>
    </lineage>
</organism>
<comment type="caution">
    <text evidence="1">The sequence shown here is derived from an EMBL/GenBank/DDBJ whole genome shotgun (WGS) entry which is preliminary data.</text>
</comment>
<dbReference type="AlphaFoldDB" id="W1XNB7"/>
<dbReference type="EMBL" id="AZMM01015184">
    <property type="protein sequence ID" value="ETJ30299.1"/>
    <property type="molecule type" value="Genomic_DNA"/>
</dbReference>
<sequence length="37" mass="4170">KCTELDKQVKDGDMEKAQLNKQLNDLFNSLSSSLQSL</sequence>
<gene>
    <name evidence="1" type="ORF">Q604_UNBC15184G0001</name>
</gene>
<feature type="non-terminal residue" evidence="1">
    <location>
        <position position="1"/>
    </location>
</feature>